<reference evidence="2 3" key="1">
    <citation type="journal article" date="2023" name="Sci. Data">
        <title>Genome assembly of the Korean intertidal mud-creeper Batillaria attramentaria.</title>
        <authorList>
            <person name="Patra A.K."/>
            <person name="Ho P.T."/>
            <person name="Jun S."/>
            <person name="Lee S.J."/>
            <person name="Kim Y."/>
            <person name="Won Y.J."/>
        </authorList>
    </citation>
    <scope>NUCLEOTIDE SEQUENCE [LARGE SCALE GENOMIC DNA]</scope>
    <source>
        <strain evidence="2">Wonlab-2016</strain>
    </source>
</reference>
<dbReference type="AlphaFoldDB" id="A0ABD0M469"/>
<feature type="transmembrane region" description="Helical" evidence="1">
    <location>
        <begin position="12"/>
        <end position="30"/>
    </location>
</feature>
<keyword evidence="1" id="KW-1133">Transmembrane helix</keyword>
<evidence type="ECO:0000256" key="1">
    <source>
        <dbReference type="SAM" id="Phobius"/>
    </source>
</evidence>
<feature type="transmembrane region" description="Helical" evidence="1">
    <location>
        <begin position="114"/>
        <end position="137"/>
    </location>
</feature>
<organism evidence="2 3">
    <name type="scientific">Batillaria attramentaria</name>
    <dbReference type="NCBI Taxonomy" id="370345"/>
    <lineage>
        <taxon>Eukaryota</taxon>
        <taxon>Metazoa</taxon>
        <taxon>Spiralia</taxon>
        <taxon>Lophotrochozoa</taxon>
        <taxon>Mollusca</taxon>
        <taxon>Gastropoda</taxon>
        <taxon>Caenogastropoda</taxon>
        <taxon>Sorbeoconcha</taxon>
        <taxon>Cerithioidea</taxon>
        <taxon>Batillariidae</taxon>
        <taxon>Batillaria</taxon>
    </lineage>
</organism>
<proteinExistence type="predicted"/>
<evidence type="ECO:0000313" key="2">
    <source>
        <dbReference type="EMBL" id="KAK7506154.1"/>
    </source>
</evidence>
<dbReference type="Proteomes" id="UP001519460">
    <property type="component" value="Unassembled WGS sequence"/>
</dbReference>
<feature type="transmembrane region" description="Helical" evidence="1">
    <location>
        <begin position="50"/>
        <end position="72"/>
    </location>
</feature>
<protein>
    <submittedName>
        <fullName evidence="2">Uncharacterized protein</fullName>
    </submittedName>
</protein>
<comment type="caution">
    <text evidence="2">The sequence shown here is derived from an EMBL/GenBank/DDBJ whole genome shotgun (WGS) entry which is preliminary data.</text>
</comment>
<keyword evidence="1" id="KW-0472">Membrane</keyword>
<keyword evidence="3" id="KW-1185">Reference proteome</keyword>
<accession>A0ABD0M469</accession>
<dbReference type="EMBL" id="JACVVK020000008">
    <property type="protein sequence ID" value="KAK7506154.1"/>
    <property type="molecule type" value="Genomic_DNA"/>
</dbReference>
<name>A0ABD0M469_9CAEN</name>
<evidence type="ECO:0000313" key="3">
    <source>
        <dbReference type="Proteomes" id="UP001519460"/>
    </source>
</evidence>
<keyword evidence="1" id="KW-0812">Transmembrane</keyword>
<feature type="transmembrane region" description="Helical" evidence="1">
    <location>
        <begin position="158"/>
        <end position="179"/>
    </location>
</feature>
<sequence length="439" mass="49781">MGAKDCCRRMYFWLMVILDGTDLLSDWLLYVDVRLTEKGLVYGPPGDAVVHSLLAFSVIGTVLFLFEALNLWRDVFRGNAFVDVDLVSAITIWLEDLPQIAINVYIVWCREDPISYFQFLKAAVMLLGLVIRIFFLCGNYIHKNTRCNDSKCRRRKGYRAMVMIGLFINAALASCVFVFTQTHRQPSGDLEFQLPDTVFEDKYDDQRYFQNVSVFVHLPDFDSAHVTANNGQQVNWVRLMSINDVRGNVDDTISYKYGYQKSATNLEMALWKRVDKGGQRQQTGSWELRECCLLDLQTGSLTMVSTDVCQSPAFIAKPTFVYITFSFVKPDFLFKRRIFGDIRYNIKVGNDGKCLDYDNITDNVNQAANKPIIHYYRTAASLSTSTSHLVQDAGGPRFFRNDGDDLMDVATLWKTGWGNCESSGSGGPTLARDIVTGCD</sequence>
<gene>
    <name evidence="2" type="ORF">BaRGS_00002876</name>
</gene>